<sequence>MRANSPFGHFGQTATADAESPTLLRGGGAWLIPALFAGLSSAEVGLVLGASFGSRTSEPLRQVCSGVMRSEMYTCI</sequence>
<dbReference type="GeneID" id="73348998"/>
<dbReference type="RefSeq" id="XP_049151134.1">
    <property type="nucleotide sequence ID" value="XM_049293988.1"/>
</dbReference>
<dbReference type="KEGG" id="clup:CLUP02_15064"/>
<keyword evidence="1" id="KW-0472">Membrane</keyword>
<protein>
    <submittedName>
        <fullName evidence="2">Uncharacterized protein</fullName>
    </submittedName>
</protein>
<reference evidence="2" key="1">
    <citation type="journal article" date="2021" name="Mol. Plant Microbe Interact.">
        <title>Complete Genome Sequence of the Plant-Pathogenic Fungus Colletotrichum lupini.</title>
        <authorList>
            <person name="Baroncelli R."/>
            <person name="Pensec F."/>
            <person name="Da Lio D."/>
            <person name="Boufleur T."/>
            <person name="Vicente I."/>
            <person name="Sarrocco S."/>
            <person name="Picot A."/>
            <person name="Baraldi E."/>
            <person name="Sukno S."/>
            <person name="Thon M."/>
            <person name="Le Floch G."/>
        </authorList>
    </citation>
    <scope>NUCLEOTIDE SEQUENCE</scope>
    <source>
        <strain evidence="2">IMI 504893</strain>
    </source>
</reference>
<dbReference type="AlphaFoldDB" id="A0A9Q8T5D4"/>
<feature type="transmembrane region" description="Helical" evidence="1">
    <location>
        <begin position="30"/>
        <end position="52"/>
    </location>
</feature>
<dbReference type="EMBL" id="CP019480">
    <property type="protein sequence ID" value="UQC89533.1"/>
    <property type="molecule type" value="Genomic_DNA"/>
</dbReference>
<name>A0A9Q8T5D4_9PEZI</name>
<evidence type="ECO:0000313" key="3">
    <source>
        <dbReference type="Proteomes" id="UP000830671"/>
    </source>
</evidence>
<proteinExistence type="predicted"/>
<keyword evidence="3" id="KW-1185">Reference proteome</keyword>
<gene>
    <name evidence="2" type="ORF">CLUP02_15064</name>
</gene>
<organism evidence="2 3">
    <name type="scientific">Colletotrichum lupini</name>
    <dbReference type="NCBI Taxonomy" id="145971"/>
    <lineage>
        <taxon>Eukaryota</taxon>
        <taxon>Fungi</taxon>
        <taxon>Dikarya</taxon>
        <taxon>Ascomycota</taxon>
        <taxon>Pezizomycotina</taxon>
        <taxon>Sordariomycetes</taxon>
        <taxon>Hypocreomycetidae</taxon>
        <taxon>Glomerellales</taxon>
        <taxon>Glomerellaceae</taxon>
        <taxon>Colletotrichum</taxon>
        <taxon>Colletotrichum acutatum species complex</taxon>
    </lineage>
</organism>
<keyword evidence="1" id="KW-1133">Transmembrane helix</keyword>
<accession>A0A9Q8T5D4</accession>
<keyword evidence="1" id="KW-0812">Transmembrane</keyword>
<dbReference type="Proteomes" id="UP000830671">
    <property type="component" value="Chromosome 8"/>
</dbReference>
<evidence type="ECO:0000313" key="2">
    <source>
        <dbReference type="EMBL" id="UQC89533.1"/>
    </source>
</evidence>
<evidence type="ECO:0000256" key="1">
    <source>
        <dbReference type="SAM" id="Phobius"/>
    </source>
</evidence>